<reference evidence="1 2" key="1">
    <citation type="journal article" date="2021" name="Front. Genet.">
        <title>Chromosome-Level Genome Assembly Reveals Significant Gene Expansion in the Toll and IMD Signaling Pathways of Dendrolimus kikuchii.</title>
        <authorList>
            <person name="Zhou J."/>
            <person name="Wu P."/>
            <person name="Xiong Z."/>
            <person name="Liu N."/>
            <person name="Zhao N."/>
            <person name="Ji M."/>
            <person name="Qiu Y."/>
            <person name="Yang B."/>
        </authorList>
    </citation>
    <scope>NUCLEOTIDE SEQUENCE [LARGE SCALE GENOMIC DNA]</scope>
    <source>
        <strain evidence="1">Ann1</strain>
    </source>
</reference>
<dbReference type="Proteomes" id="UP000824533">
    <property type="component" value="Linkage Group LG24"/>
</dbReference>
<proteinExistence type="predicted"/>
<organism evidence="1 2">
    <name type="scientific">Dendrolimus kikuchii</name>
    <dbReference type="NCBI Taxonomy" id="765133"/>
    <lineage>
        <taxon>Eukaryota</taxon>
        <taxon>Metazoa</taxon>
        <taxon>Ecdysozoa</taxon>
        <taxon>Arthropoda</taxon>
        <taxon>Hexapoda</taxon>
        <taxon>Insecta</taxon>
        <taxon>Pterygota</taxon>
        <taxon>Neoptera</taxon>
        <taxon>Endopterygota</taxon>
        <taxon>Lepidoptera</taxon>
        <taxon>Glossata</taxon>
        <taxon>Ditrysia</taxon>
        <taxon>Bombycoidea</taxon>
        <taxon>Lasiocampidae</taxon>
        <taxon>Dendrolimus</taxon>
    </lineage>
</organism>
<accession>A0ACC1CIB1</accession>
<name>A0ACC1CIB1_9NEOP</name>
<comment type="caution">
    <text evidence="1">The sequence shown here is derived from an EMBL/GenBank/DDBJ whole genome shotgun (WGS) entry which is preliminary data.</text>
</comment>
<gene>
    <name evidence="1" type="ORF">K1T71_012873</name>
</gene>
<dbReference type="EMBL" id="CM034410">
    <property type="protein sequence ID" value="KAJ0171323.1"/>
    <property type="molecule type" value="Genomic_DNA"/>
</dbReference>
<evidence type="ECO:0000313" key="1">
    <source>
        <dbReference type="EMBL" id="KAJ0171323.1"/>
    </source>
</evidence>
<protein>
    <submittedName>
        <fullName evidence="1">Uncharacterized protein</fullName>
    </submittedName>
</protein>
<sequence length="676" mass="74817">MSHGQLSQSIILEELLKEDEEESESELSDQGSKTSDHIVAEEPLSAEESNCLDSEEDDLQLYAGKQPEGPYQLMNMEAYASFGLLATEITSALIQILQIILDVFKPKTNNLTYPDSTVYGNQAFDFIIVGGGTAGCVLANRLTEVTNWTVLLLEAGNVPIITSSVPGLFPVAASPDYDWNYDSQNDGYTAQAHKTKNIHLTRGKVLGGSSSINYLFYIRGNSANYDEWEKLGNVDWNWKSVLPYFKKSERLKDKEILKSSSGSLHSDDGLLGITRPIWHETKKYLNIFHENGHNIHLDVNGYDQLGYSLPQYIIDDGQRQSTAYSFLRPVATRPNLFIIKNALVREIAIKDNKAEGVRVKIGGKIKTFKVKREVILSAGVFNTPQLLILSGIGPKEHLEDIKIKTVFNNHNVGRNMQDHPMVIVAFTTEQDPSPKTQYAEILSNLDKIPIPLIMGFGALNKSANIPDYQMIGAAVHSYSLLGTILCTNLFGLQDDVCAALTNAGQKSKVFLALFSYLRPKSKGHLKLRSSSPDDKPIITTNYFSDSEDLDKFASCIEDYLTVLNTTSLIEVKAQVIDIGVKQCKNFTFNSHDYWKCYILNTVNTNYHSVGTAKMGVYGDGVVDSRLKVWGAKALRVIDSSVMPTIVSGNTMAATIMIAEKGADIIKADHGIDVKTN</sequence>
<evidence type="ECO:0000313" key="2">
    <source>
        <dbReference type="Proteomes" id="UP000824533"/>
    </source>
</evidence>
<keyword evidence="2" id="KW-1185">Reference proteome</keyword>